<dbReference type="InterPro" id="IPR000120">
    <property type="entry name" value="Amidase"/>
</dbReference>
<dbReference type="InterPro" id="IPR036928">
    <property type="entry name" value="AS_sf"/>
</dbReference>
<dbReference type="PANTHER" id="PTHR11895:SF67">
    <property type="entry name" value="AMIDASE DOMAIN-CONTAINING PROTEIN"/>
    <property type="match status" value="1"/>
</dbReference>
<name>A0A2Z4AFN1_9BACT</name>
<dbReference type="EC" id="6.3.5.7" evidence="2"/>
<dbReference type="SUPFAM" id="SSF75304">
    <property type="entry name" value="Amidase signature (AS) enzymes"/>
    <property type="match status" value="1"/>
</dbReference>
<accession>A0A2Z4AFN1</accession>
<sequence>MCNLSIKDELDSLRSGDLFLGSYLDAICDRIDEEEGTIHAFVSGQCDRETIRSRGESLLKKYPETDKRPSLFGLPIGIKDIYRVDGYETRCGSRLPPLLFEGKQASSVTRLLNAGAVLMGKTVTTEFASYMPGPTRNPHRLNHTPGGSSSGSAAGVASGFYPVALGSQTVGSVIRPASFCGVFGFKPSFGRIPTDGVIPLAPSLDHVGFFCRDVFGLSPVASVLMKDWNAELSSSFHGHSSLVIGIPEGPYLERVSDCGRQRFAENLRRLREGGFQILEISAFPDLDEMIDCNMKIMMKEMAVVHKLWYEAYGVSYGPKTADLINKGMLISDERHKELLGKKKENCQRLEDLMDQNGVDFWIAPSATGPAPEGLESTGDATMNLPWTHCGMPVISVPIEVGGEGLPQGIQLVGRIGCDESLVEFVKSVSEILA</sequence>
<dbReference type="EMBL" id="CP029803">
    <property type="protein sequence ID" value="AWT59786.1"/>
    <property type="molecule type" value="Genomic_DNA"/>
</dbReference>
<evidence type="ECO:0000259" key="1">
    <source>
        <dbReference type="Pfam" id="PF01425"/>
    </source>
</evidence>
<dbReference type="Pfam" id="PF01425">
    <property type="entry name" value="Amidase"/>
    <property type="match status" value="1"/>
</dbReference>
<dbReference type="AlphaFoldDB" id="A0A2Z4AFN1"/>
<keyword evidence="2" id="KW-0436">Ligase</keyword>
<evidence type="ECO:0000313" key="3">
    <source>
        <dbReference type="Proteomes" id="UP000247465"/>
    </source>
</evidence>
<organism evidence="2 3">
    <name type="scientific">Candidatus Moanibacter tarae</name>
    <dbReference type="NCBI Taxonomy" id="2200854"/>
    <lineage>
        <taxon>Bacteria</taxon>
        <taxon>Pseudomonadati</taxon>
        <taxon>Verrucomicrobiota</taxon>
        <taxon>Opitutia</taxon>
        <taxon>Puniceicoccales</taxon>
        <taxon>Puniceicoccales incertae sedis</taxon>
        <taxon>Candidatus Moanibacter</taxon>
    </lineage>
</organism>
<reference evidence="2 3" key="1">
    <citation type="submission" date="2018-06" db="EMBL/GenBank/DDBJ databases">
        <title>Draft Genome Sequence of a Novel Marine Bacterium Related to the Verrucomicrobia.</title>
        <authorList>
            <person name="Vosseberg J."/>
            <person name="Martijn J."/>
            <person name="Ettema T.J.G."/>
        </authorList>
    </citation>
    <scope>NUCLEOTIDE SEQUENCE [LARGE SCALE GENOMIC DNA]</scope>
    <source>
        <strain evidence="2">TARA_B100001123</strain>
    </source>
</reference>
<dbReference type="InterPro" id="IPR023631">
    <property type="entry name" value="Amidase_dom"/>
</dbReference>
<proteinExistence type="predicted"/>
<dbReference type="Proteomes" id="UP000247465">
    <property type="component" value="Chromosome"/>
</dbReference>
<protein>
    <submittedName>
        <fullName evidence="2">Glutamyl-tRNA(Gln) amidotransferase subunit A</fullName>
        <ecNumber evidence="2">6.3.5.7</ecNumber>
    </submittedName>
</protein>
<gene>
    <name evidence="2" type="primary">gatA_1</name>
    <name evidence="2" type="ORF">DF168_00981</name>
</gene>
<dbReference type="GO" id="GO:0050567">
    <property type="term" value="F:glutaminyl-tRNA synthase (glutamine-hydrolyzing) activity"/>
    <property type="evidence" value="ECO:0007669"/>
    <property type="project" value="UniProtKB-EC"/>
</dbReference>
<evidence type="ECO:0000313" key="2">
    <source>
        <dbReference type="EMBL" id="AWT59786.1"/>
    </source>
</evidence>
<feature type="domain" description="Amidase" evidence="1">
    <location>
        <begin position="24"/>
        <end position="421"/>
    </location>
</feature>
<keyword evidence="2" id="KW-0808">Transferase</keyword>
<dbReference type="PANTHER" id="PTHR11895">
    <property type="entry name" value="TRANSAMIDASE"/>
    <property type="match status" value="1"/>
</dbReference>
<dbReference type="GO" id="GO:0016740">
    <property type="term" value="F:transferase activity"/>
    <property type="evidence" value="ECO:0007669"/>
    <property type="project" value="UniProtKB-KW"/>
</dbReference>
<dbReference type="Gene3D" id="3.90.1300.10">
    <property type="entry name" value="Amidase signature (AS) domain"/>
    <property type="match status" value="1"/>
</dbReference>
<dbReference type="KEGG" id="mtar:DF168_00981"/>